<dbReference type="InterPro" id="IPR040358">
    <property type="entry name" value="At4g22758-like"/>
</dbReference>
<accession>A0A6A1VYG7</accession>
<name>A0A6A1VYG7_9ROSI</name>
<dbReference type="Proteomes" id="UP000516437">
    <property type="component" value="Chromosome 4"/>
</dbReference>
<dbReference type="AlphaFoldDB" id="A0A6A1VYG7"/>
<reference evidence="3 4" key="1">
    <citation type="journal article" date="2019" name="Plant Biotechnol. J.">
        <title>The red bayberry genome and genetic basis of sex determination.</title>
        <authorList>
            <person name="Jia H.M."/>
            <person name="Jia H.J."/>
            <person name="Cai Q.L."/>
            <person name="Wang Y."/>
            <person name="Zhao H.B."/>
            <person name="Yang W.F."/>
            <person name="Wang G.Y."/>
            <person name="Li Y.H."/>
            <person name="Zhan D.L."/>
            <person name="Shen Y.T."/>
            <person name="Niu Q.F."/>
            <person name="Chang L."/>
            <person name="Qiu J."/>
            <person name="Zhao L."/>
            <person name="Xie H.B."/>
            <person name="Fu W.Y."/>
            <person name="Jin J."/>
            <person name="Li X.W."/>
            <person name="Jiao Y."/>
            <person name="Zhou C.C."/>
            <person name="Tu T."/>
            <person name="Chai C.Y."/>
            <person name="Gao J.L."/>
            <person name="Fan L.J."/>
            <person name="van de Weg E."/>
            <person name="Wang J.Y."/>
            <person name="Gao Z.S."/>
        </authorList>
    </citation>
    <scope>NUCLEOTIDE SEQUENCE [LARGE SCALE GENOMIC DNA]</scope>
    <source>
        <tissue evidence="3">Leaves</tissue>
    </source>
</reference>
<gene>
    <name evidence="3" type="ORF">CJ030_MR4G021215</name>
</gene>
<feature type="region of interest" description="Disordered" evidence="1">
    <location>
        <begin position="1"/>
        <end position="45"/>
    </location>
</feature>
<feature type="compositionally biased region" description="Basic residues" evidence="1">
    <location>
        <begin position="1"/>
        <end position="10"/>
    </location>
</feature>
<dbReference type="Pfam" id="PF23156">
    <property type="entry name" value="DUF7054"/>
    <property type="match status" value="1"/>
</dbReference>
<evidence type="ECO:0000313" key="4">
    <source>
        <dbReference type="Proteomes" id="UP000516437"/>
    </source>
</evidence>
<comment type="caution">
    <text evidence="3">The sequence shown here is derived from an EMBL/GenBank/DDBJ whole genome shotgun (WGS) entry which is preliminary data.</text>
</comment>
<dbReference type="EMBL" id="RXIC02000022">
    <property type="protein sequence ID" value="KAB1217106.1"/>
    <property type="molecule type" value="Genomic_DNA"/>
</dbReference>
<evidence type="ECO:0000259" key="2">
    <source>
        <dbReference type="Pfam" id="PF23156"/>
    </source>
</evidence>
<proteinExistence type="predicted"/>
<organism evidence="3 4">
    <name type="scientific">Morella rubra</name>
    <name type="common">Chinese bayberry</name>
    <dbReference type="NCBI Taxonomy" id="262757"/>
    <lineage>
        <taxon>Eukaryota</taxon>
        <taxon>Viridiplantae</taxon>
        <taxon>Streptophyta</taxon>
        <taxon>Embryophyta</taxon>
        <taxon>Tracheophyta</taxon>
        <taxon>Spermatophyta</taxon>
        <taxon>Magnoliopsida</taxon>
        <taxon>eudicotyledons</taxon>
        <taxon>Gunneridae</taxon>
        <taxon>Pentapetalae</taxon>
        <taxon>rosids</taxon>
        <taxon>fabids</taxon>
        <taxon>Fagales</taxon>
        <taxon>Myricaceae</taxon>
        <taxon>Morella</taxon>
    </lineage>
</organism>
<dbReference type="PANTHER" id="PTHR33270:SF6">
    <property type="entry name" value="OS02G0448600 PROTEIN"/>
    <property type="match status" value="1"/>
</dbReference>
<feature type="domain" description="DUF7054" evidence="2">
    <location>
        <begin position="112"/>
        <end position="196"/>
    </location>
</feature>
<dbReference type="PANTHER" id="PTHR33270">
    <property type="entry name" value="BNAC05G50380D PROTEIN"/>
    <property type="match status" value="1"/>
</dbReference>
<protein>
    <recommendedName>
        <fullName evidence="2">DUF7054 domain-containing protein</fullName>
    </recommendedName>
</protein>
<feature type="region of interest" description="Disordered" evidence="1">
    <location>
        <begin position="62"/>
        <end position="82"/>
    </location>
</feature>
<feature type="compositionally biased region" description="Basic residues" evidence="1">
    <location>
        <begin position="26"/>
        <end position="38"/>
    </location>
</feature>
<keyword evidence="4" id="KW-1185">Reference proteome</keyword>
<dbReference type="InterPro" id="IPR055482">
    <property type="entry name" value="DUF7054"/>
</dbReference>
<dbReference type="OrthoDB" id="1885101at2759"/>
<sequence>MSERSLKRRAPFSGGRTRKPTNPSPSRRRRSPPPRRSAKPVSKPIKILKRCYSEPMLSVASFGGNSSTSDDDRSLRSESGGVLFRPPTCTDVFASSPSLLGISPQNYEGYKKDSKVVVNVTVEGSPGPVRTLVKLGATVEETIKVVVDKYSEERRTPKLDRDALCSFELHHSHFSLTSLDKSELLGDVGSRSFYLRKSNSCISSNGASPCTSAIVLPSESIPRPVPPHTFLLPSFVTRKIGKIIRRTRRLWKILMCIQ</sequence>
<evidence type="ECO:0000313" key="3">
    <source>
        <dbReference type="EMBL" id="KAB1217106.1"/>
    </source>
</evidence>
<evidence type="ECO:0000256" key="1">
    <source>
        <dbReference type="SAM" id="MobiDB-lite"/>
    </source>
</evidence>